<sequence length="51" mass="5357">MTGMGHSSARAALIYQPATAERERLIGQAVSAVAEQARRQDPGRNGHAGPN</sequence>
<name>A0A388STV1_9ACTN</name>
<reference evidence="2 3" key="1">
    <citation type="submission" date="2018-07" db="EMBL/GenBank/DDBJ databases">
        <title>Whole Genome Shotgun Sequence of Streptomyces spongiicola strain 531S.</title>
        <authorList>
            <person name="Dohra H."/>
            <person name="Kodani S."/>
        </authorList>
    </citation>
    <scope>NUCLEOTIDE SEQUENCE [LARGE SCALE GENOMIC DNA]</scope>
    <source>
        <strain evidence="2 3">531S</strain>
    </source>
</reference>
<accession>A0A388STV1</accession>
<organism evidence="2 3">
    <name type="scientific">Streptomyces spongiicola</name>
    <dbReference type="NCBI Taxonomy" id="1690221"/>
    <lineage>
        <taxon>Bacteria</taxon>
        <taxon>Bacillati</taxon>
        <taxon>Actinomycetota</taxon>
        <taxon>Actinomycetes</taxon>
        <taxon>Kitasatosporales</taxon>
        <taxon>Streptomycetaceae</taxon>
        <taxon>Streptomyces</taxon>
    </lineage>
</organism>
<feature type="region of interest" description="Disordered" evidence="1">
    <location>
        <begin position="32"/>
        <end position="51"/>
    </location>
</feature>
<gene>
    <name evidence="2" type="ORF">SSP531S_14440</name>
</gene>
<dbReference type="AlphaFoldDB" id="A0A388STV1"/>
<evidence type="ECO:0000313" key="3">
    <source>
        <dbReference type="Proteomes" id="UP000265354"/>
    </source>
</evidence>
<evidence type="ECO:0000313" key="2">
    <source>
        <dbReference type="EMBL" id="GBQ00038.1"/>
    </source>
</evidence>
<dbReference type="Proteomes" id="UP000265354">
    <property type="component" value="Unassembled WGS sequence"/>
</dbReference>
<evidence type="ECO:0000256" key="1">
    <source>
        <dbReference type="SAM" id="MobiDB-lite"/>
    </source>
</evidence>
<dbReference type="EMBL" id="BGZL01000003">
    <property type="protein sequence ID" value="GBQ00038.1"/>
    <property type="molecule type" value="Genomic_DNA"/>
</dbReference>
<proteinExistence type="predicted"/>
<comment type="caution">
    <text evidence="2">The sequence shown here is derived from an EMBL/GenBank/DDBJ whole genome shotgun (WGS) entry which is preliminary data.</text>
</comment>
<protein>
    <submittedName>
        <fullName evidence="2">Uncharacterized protein</fullName>
    </submittedName>
</protein>